<sequence length="199" mass="21068">MEGDREPLGYGAGIEVTINQCADQAFLGARSALGQRPVPAPLLRSQDAQGGLLQPTRPDQLSLGPGEHPALHRPLHHRIRMPTGTAAAGGDGGNRVVAGLGYRHQGQMVSTGAQPGALGTAAQKPRMSAGSGMSGLRISEVSGRWINDQEDRLHGDLGGQGIDRRTQRPHRQAVARARTAAARHRVGKIGPEDIRFQIL</sequence>
<reference evidence="2" key="1">
    <citation type="journal article" date="2015" name="Chem. Biol.">
        <title>Structure, bioactivity, and resistance mechanism of streptomonomicin, an unusual lasso Peptide from an understudied halophilic actinomycete.</title>
        <authorList>
            <person name="Metelev M."/>
            <person name="Tietz J.I."/>
            <person name="Melby J.O."/>
            <person name="Blair P.M."/>
            <person name="Zhu L."/>
            <person name="Livnat I."/>
            <person name="Severinov K."/>
            <person name="Mitchell D.A."/>
        </authorList>
    </citation>
    <scope>NUCLEOTIDE SEQUENCE [LARGE SCALE GENOMIC DNA]</scope>
    <source>
        <strain evidence="2">YIM 90003</strain>
    </source>
</reference>
<name>A0A0C2JML8_9ACTN</name>
<organism evidence="1 2">
    <name type="scientific">Streptomonospora alba</name>
    <dbReference type="NCBI Taxonomy" id="183763"/>
    <lineage>
        <taxon>Bacteria</taxon>
        <taxon>Bacillati</taxon>
        <taxon>Actinomycetota</taxon>
        <taxon>Actinomycetes</taxon>
        <taxon>Streptosporangiales</taxon>
        <taxon>Nocardiopsidaceae</taxon>
        <taxon>Streptomonospora</taxon>
    </lineage>
</organism>
<dbReference type="Proteomes" id="UP000031675">
    <property type="component" value="Unassembled WGS sequence"/>
</dbReference>
<dbReference type="AlphaFoldDB" id="A0A0C2JML8"/>
<protein>
    <submittedName>
        <fullName evidence="1">Uncharacterized protein</fullName>
    </submittedName>
</protein>
<proteinExistence type="predicted"/>
<evidence type="ECO:0000313" key="1">
    <source>
        <dbReference type="EMBL" id="KIH98107.1"/>
    </source>
</evidence>
<keyword evidence="2" id="KW-1185">Reference proteome</keyword>
<dbReference type="EMBL" id="JROO01000029">
    <property type="protein sequence ID" value="KIH98107.1"/>
    <property type="molecule type" value="Genomic_DNA"/>
</dbReference>
<accession>A0A0C2JML8</accession>
<comment type="caution">
    <text evidence="1">The sequence shown here is derived from an EMBL/GenBank/DDBJ whole genome shotgun (WGS) entry which is preliminary data.</text>
</comment>
<dbReference type="STRING" id="183763.LP52_15580"/>
<evidence type="ECO:0000313" key="2">
    <source>
        <dbReference type="Proteomes" id="UP000031675"/>
    </source>
</evidence>
<gene>
    <name evidence="1" type="ORF">LP52_15580</name>
</gene>